<reference evidence="2 3" key="1">
    <citation type="submission" date="2024-03" db="EMBL/GenBank/DDBJ databases">
        <authorList>
            <person name="Jo J.-H."/>
        </authorList>
    </citation>
    <scope>NUCLEOTIDE SEQUENCE [LARGE SCALE GENOMIC DNA]</scope>
    <source>
        <strain evidence="2 3">PS1R-30</strain>
    </source>
</reference>
<dbReference type="Pfam" id="PF12697">
    <property type="entry name" value="Abhydrolase_6"/>
    <property type="match status" value="1"/>
</dbReference>
<gene>
    <name evidence="2" type="ORF">WG901_08905</name>
</gene>
<dbReference type="EMBL" id="JBBHJZ010000002">
    <property type="protein sequence ID" value="MEJ5976750.1"/>
    <property type="molecule type" value="Genomic_DNA"/>
</dbReference>
<evidence type="ECO:0000313" key="2">
    <source>
        <dbReference type="EMBL" id="MEJ5976750.1"/>
    </source>
</evidence>
<name>A0ABU8RUH6_9SPHN</name>
<dbReference type="Gene3D" id="3.40.50.1820">
    <property type="entry name" value="alpha/beta hydrolase"/>
    <property type="match status" value="1"/>
</dbReference>
<dbReference type="PANTHER" id="PTHR10992">
    <property type="entry name" value="METHYLESTERASE FAMILY MEMBER"/>
    <property type="match status" value="1"/>
</dbReference>
<evidence type="ECO:0000313" key="3">
    <source>
        <dbReference type="Proteomes" id="UP001361239"/>
    </source>
</evidence>
<protein>
    <submittedName>
        <fullName evidence="2">Alpha/beta fold hydrolase</fullName>
    </submittedName>
</protein>
<organism evidence="2 3">
    <name type="scientific">Novosphingobium anseongense</name>
    <dbReference type="NCBI Taxonomy" id="3133436"/>
    <lineage>
        <taxon>Bacteria</taxon>
        <taxon>Pseudomonadati</taxon>
        <taxon>Pseudomonadota</taxon>
        <taxon>Alphaproteobacteria</taxon>
        <taxon>Sphingomonadales</taxon>
        <taxon>Sphingomonadaceae</taxon>
        <taxon>Novosphingobium</taxon>
    </lineage>
</organism>
<proteinExistence type="predicted"/>
<feature type="domain" description="AB hydrolase-1" evidence="1">
    <location>
        <begin position="4"/>
        <end position="224"/>
    </location>
</feature>
<dbReference type="PRINTS" id="PR00412">
    <property type="entry name" value="EPOXHYDRLASE"/>
</dbReference>
<dbReference type="InterPro" id="IPR000639">
    <property type="entry name" value="Epox_hydrolase-like"/>
</dbReference>
<dbReference type="InterPro" id="IPR045889">
    <property type="entry name" value="MES/HNL"/>
</dbReference>
<accession>A0ABU8RUH6</accession>
<dbReference type="Proteomes" id="UP001361239">
    <property type="component" value="Unassembled WGS sequence"/>
</dbReference>
<keyword evidence="2" id="KW-0378">Hydrolase</keyword>
<dbReference type="InterPro" id="IPR000073">
    <property type="entry name" value="AB_hydrolase_1"/>
</dbReference>
<dbReference type="PANTHER" id="PTHR10992:SF1086">
    <property type="entry name" value="AB HYDROLASE-1 DOMAIN-CONTAINING PROTEIN"/>
    <property type="match status" value="1"/>
</dbReference>
<sequence>MASFVLIPGAMHGRWTWDRIVPRLEAAGHSVIAPDLPGMGTNQTISVERVTLANWGDFVAETVRAAPGPVVLVGHSRGGLVIGEAAERAPDRIAGLVYVTALIVPPGQSLAEVTGHRPDPDAPPLAPEALAAIAKAQFYSGCSDADAAWALARLHPEPLGVMHEPATVTWERWGKVPRAFIECSEDATVSLAKQRAMQAAAPCDPVLTLTADHSPFLCAPEALTEALLEAAARFVA</sequence>
<keyword evidence="3" id="KW-1185">Reference proteome</keyword>
<dbReference type="PRINTS" id="PR00111">
    <property type="entry name" value="ABHYDROLASE"/>
</dbReference>
<dbReference type="SUPFAM" id="SSF53474">
    <property type="entry name" value="alpha/beta-Hydrolases"/>
    <property type="match status" value="1"/>
</dbReference>
<dbReference type="GO" id="GO:0016787">
    <property type="term" value="F:hydrolase activity"/>
    <property type="evidence" value="ECO:0007669"/>
    <property type="project" value="UniProtKB-KW"/>
</dbReference>
<evidence type="ECO:0000259" key="1">
    <source>
        <dbReference type="Pfam" id="PF12697"/>
    </source>
</evidence>
<dbReference type="InterPro" id="IPR029058">
    <property type="entry name" value="AB_hydrolase_fold"/>
</dbReference>
<dbReference type="RefSeq" id="WP_339586712.1">
    <property type="nucleotide sequence ID" value="NZ_JBBHJZ010000002.1"/>
</dbReference>
<comment type="caution">
    <text evidence="2">The sequence shown here is derived from an EMBL/GenBank/DDBJ whole genome shotgun (WGS) entry which is preliminary data.</text>
</comment>